<dbReference type="EMBL" id="JAHQCX010000001">
    <property type="protein sequence ID" value="MBU9724680.1"/>
    <property type="molecule type" value="Genomic_DNA"/>
</dbReference>
<keyword evidence="2" id="KW-1185">Reference proteome</keyword>
<evidence type="ECO:0000313" key="2">
    <source>
        <dbReference type="Proteomes" id="UP001314681"/>
    </source>
</evidence>
<reference evidence="1 2" key="1">
    <citation type="submission" date="2021-06" db="EMBL/GenBank/DDBJ databases">
        <title>Description of novel taxa of the family Lachnospiraceae.</title>
        <authorList>
            <person name="Chaplin A.V."/>
            <person name="Sokolova S.R."/>
            <person name="Pikina A.P."/>
            <person name="Korzhanova M."/>
            <person name="Belova V."/>
            <person name="Korostin D."/>
            <person name="Efimov B.A."/>
        </authorList>
    </citation>
    <scope>NUCLEOTIDE SEQUENCE [LARGE SCALE GENOMIC DNA]</scope>
    <source>
        <strain evidence="1 2">ASD4241</strain>
    </source>
</reference>
<sequence length="97" mass="11354">MLEEKDLSAIAEIVHLQAVETENLVLDEMGRTQEYLDKRIGDIQKNLEELQQYYRITKLEKDNTTLLLKMIETLQKDVEKLKQNRTDDLGTALFISE</sequence>
<dbReference type="Proteomes" id="UP001314681">
    <property type="component" value="Unassembled WGS sequence"/>
</dbReference>
<gene>
    <name evidence="1" type="ORF">KTH90_01495</name>
</gene>
<organism evidence="1 2">
    <name type="scientific">Diplocloster modestus</name>
    <dbReference type="NCBI Taxonomy" id="2850322"/>
    <lineage>
        <taxon>Bacteria</taxon>
        <taxon>Bacillati</taxon>
        <taxon>Bacillota</taxon>
        <taxon>Clostridia</taxon>
        <taxon>Lachnospirales</taxon>
        <taxon>Lachnospiraceae</taxon>
        <taxon>Diplocloster</taxon>
    </lineage>
</organism>
<comment type="caution">
    <text evidence="1">The sequence shown here is derived from an EMBL/GenBank/DDBJ whole genome shotgun (WGS) entry which is preliminary data.</text>
</comment>
<evidence type="ECO:0000313" key="1">
    <source>
        <dbReference type="EMBL" id="MBU9724680.1"/>
    </source>
</evidence>
<protein>
    <submittedName>
        <fullName evidence="1">Uncharacterized protein</fullName>
    </submittedName>
</protein>
<accession>A0ABS6K2Q5</accession>
<name>A0ABS6K2Q5_9FIRM</name>
<dbReference type="RefSeq" id="WP_238726154.1">
    <property type="nucleotide sequence ID" value="NZ_JAHQCX010000001.1"/>
</dbReference>
<proteinExistence type="predicted"/>